<keyword evidence="2" id="KW-0808">Transferase</keyword>
<reference evidence="2 3" key="1">
    <citation type="submission" date="2015-09" db="EMBL/GenBank/DDBJ databases">
        <title>Identification and resolution of microdiversity through metagenomic sequencing of parallel consortia.</title>
        <authorList>
            <person name="Nelson W.C."/>
            <person name="Romine M.F."/>
            <person name="Lindemann S.R."/>
        </authorList>
    </citation>
    <scope>NUCLEOTIDE SEQUENCE [LARGE SCALE GENOMIC DNA]</scope>
    <source>
        <strain evidence="2">HL-91</strain>
    </source>
</reference>
<dbReference type="Proteomes" id="UP000182045">
    <property type="component" value="Unassembled WGS sequence"/>
</dbReference>
<dbReference type="OrthoDB" id="9777638at2"/>
<dbReference type="Pfam" id="PF13489">
    <property type="entry name" value="Methyltransf_23"/>
    <property type="match status" value="1"/>
</dbReference>
<dbReference type="GO" id="GO:0008168">
    <property type="term" value="F:methyltransferase activity"/>
    <property type="evidence" value="ECO:0007669"/>
    <property type="project" value="UniProtKB-KW"/>
</dbReference>
<evidence type="ECO:0000313" key="3">
    <source>
        <dbReference type="Proteomes" id="UP000050413"/>
    </source>
</evidence>
<protein>
    <submittedName>
        <fullName evidence="1">S-adenosylmethionine-diacylgycerolhomoserine-N-methlytransferase</fullName>
    </submittedName>
    <submittedName>
        <fullName evidence="2">S-adenosylmethionine-diacylgycerolhomoserine-N-methyltransferase BtaB</fullName>
    </submittedName>
</protein>
<dbReference type="Gene3D" id="3.40.50.150">
    <property type="entry name" value="Vaccinia Virus protein VP39"/>
    <property type="match status" value="1"/>
</dbReference>
<dbReference type="CDD" id="cd02440">
    <property type="entry name" value="AdoMet_MTases"/>
    <property type="match status" value="1"/>
</dbReference>
<gene>
    <name evidence="2" type="primary">btaB</name>
    <name evidence="1" type="ORF">Ga0058931_2077</name>
    <name evidence="2" type="ORF">HLUCCA05_02990</name>
</gene>
<proteinExistence type="predicted"/>
<reference evidence="1 4" key="2">
    <citation type="submission" date="2016-01" db="EMBL/GenBank/DDBJ databases">
        <authorList>
            <person name="Varghese N."/>
        </authorList>
    </citation>
    <scope>NUCLEOTIDE SEQUENCE [LARGE SCALE GENOMIC DNA]</scope>
    <source>
        <strain evidence="1 4">HL-91</strain>
    </source>
</reference>
<dbReference type="PANTHER" id="PTHR47473:SF1">
    <property type="entry name" value="METHYLTRANSFERASE DOMAIN-CONTAINING PROTEIN"/>
    <property type="match status" value="1"/>
</dbReference>
<dbReference type="PANTHER" id="PTHR47473">
    <property type="entry name" value="BTA1P"/>
    <property type="match status" value="1"/>
</dbReference>
<accession>A0A0P7WCE8</accession>
<dbReference type="EMBL" id="FBYC01000004">
    <property type="protein sequence ID" value="CUX81955.1"/>
    <property type="molecule type" value="Genomic_DNA"/>
</dbReference>
<evidence type="ECO:0000313" key="4">
    <source>
        <dbReference type="Proteomes" id="UP000182045"/>
    </source>
</evidence>
<dbReference type="AlphaFoldDB" id="A0A0P7WCE8"/>
<keyword evidence="4" id="KW-1185">Reference proteome</keyword>
<evidence type="ECO:0000313" key="1">
    <source>
        <dbReference type="EMBL" id="CUX81955.1"/>
    </source>
</evidence>
<name>A0A0P7WCE8_9RHOB</name>
<evidence type="ECO:0000313" key="2">
    <source>
        <dbReference type="EMBL" id="KPP95644.1"/>
    </source>
</evidence>
<dbReference type="STRING" id="1666912.Ga0058931_2077"/>
<sequence length="213" mass="23710">MADTHHAALMDRTYRHQRLIYDATRAWFLLGRDHLIAHLDVPQGGSVLELACGTGRNLDLIGRRYNGSKLYGFDISEEMLRSARAKLGARATLAHGDACAFDANTLLGQARFDRIVLSYSLSMIPDWPRAVSCALDHLAAGGSLHIVDFGRQHRLPRLARRGLNAWLAKFHVTPRHDLDKQLTKIADARGMNLNFKDLFASYAQHAIITNGNG</sequence>
<dbReference type="PATRIC" id="fig|1666912.4.peg.1752"/>
<organism evidence="2 3">
    <name type="scientific">Roseibaca calidilacus</name>
    <dbReference type="NCBI Taxonomy" id="1666912"/>
    <lineage>
        <taxon>Bacteria</taxon>
        <taxon>Pseudomonadati</taxon>
        <taxon>Pseudomonadota</taxon>
        <taxon>Alphaproteobacteria</taxon>
        <taxon>Rhodobacterales</taxon>
        <taxon>Paracoccaceae</taxon>
        <taxon>Roseinatronobacter</taxon>
    </lineage>
</organism>
<comment type="caution">
    <text evidence="2">The sequence shown here is derived from an EMBL/GenBank/DDBJ whole genome shotgun (WGS) entry which is preliminary data.</text>
</comment>
<dbReference type="EMBL" id="LJSG01000002">
    <property type="protein sequence ID" value="KPP95644.1"/>
    <property type="molecule type" value="Genomic_DNA"/>
</dbReference>
<dbReference type="Proteomes" id="UP000050413">
    <property type="component" value="Unassembled WGS sequence"/>
</dbReference>
<dbReference type="InterPro" id="IPR029063">
    <property type="entry name" value="SAM-dependent_MTases_sf"/>
</dbReference>
<dbReference type="GO" id="GO:0032259">
    <property type="term" value="P:methylation"/>
    <property type="evidence" value="ECO:0007669"/>
    <property type="project" value="UniProtKB-KW"/>
</dbReference>
<dbReference type="SUPFAM" id="SSF53335">
    <property type="entry name" value="S-adenosyl-L-methionine-dependent methyltransferases"/>
    <property type="match status" value="1"/>
</dbReference>
<dbReference type="RefSeq" id="WP_072246268.1">
    <property type="nucleotide sequence ID" value="NZ_FBYC01000004.1"/>
</dbReference>
<keyword evidence="2" id="KW-0489">Methyltransferase</keyword>